<organism evidence="1 2">
    <name type="scientific">Methanothrix harundinacea</name>
    <dbReference type="NCBI Taxonomy" id="301375"/>
    <lineage>
        <taxon>Archaea</taxon>
        <taxon>Methanobacteriati</taxon>
        <taxon>Methanobacteriota</taxon>
        <taxon>Stenosarchaea group</taxon>
        <taxon>Methanomicrobia</taxon>
        <taxon>Methanotrichales</taxon>
        <taxon>Methanotrichaceae</taxon>
        <taxon>Methanothrix</taxon>
    </lineage>
</organism>
<dbReference type="AlphaFoldDB" id="A0A124G2M5"/>
<dbReference type="PATRIC" id="fig|301375.6.peg.585"/>
<sequence length="136" mass="15147">MESFISGWTFIQDRWASAVRRGAELKYECADLGPNTIVEGPIFPEPIEISMTVPLGESVKIIGRGLRTGRFYDPVLSPEQLKTLRNIGSVMESFDGDAFNFRLGIEALRLGMAHEYDPFFSLSIARVDPGNLNCAF</sequence>
<dbReference type="EMBL" id="LGHB01000057">
    <property type="protein sequence ID" value="KUK94207.1"/>
    <property type="molecule type" value="Genomic_DNA"/>
</dbReference>
<accession>A0A124G2M5</accession>
<keyword evidence="1" id="KW-0547">Nucleotide-binding</keyword>
<name>A0A124G2M5_9EURY</name>
<gene>
    <name evidence="1" type="ORF">XE07_2207</name>
</gene>
<dbReference type="Proteomes" id="UP000053961">
    <property type="component" value="Unassembled WGS sequence"/>
</dbReference>
<proteinExistence type="predicted"/>
<evidence type="ECO:0000313" key="2">
    <source>
        <dbReference type="Proteomes" id="UP000053961"/>
    </source>
</evidence>
<keyword evidence="1" id="KW-0347">Helicase</keyword>
<dbReference type="GO" id="GO:0004386">
    <property type="term" value="F:helicase activity"/>
    <property type="evidence" value="ECO:0007669"/>
    <property type="project" value="UniProtKB-KW"/>
</dbReference>
<keyword evidence="1" id="KW-0067">ATP-binding</keyword>
<comment type="caution">
    <text evidence="1">The sequence shown here is derived from an EMBL/GenBank/DDBJ whole genome shotgun (WGS) entry which is preliminary data.</text>
</comment>
<protein>
    <submittedName>
        <fullName evidence="1">Helicase domain protein</fullName>
    </submittedName>
</protein>
<evidence type="ECO:0000313" key="1">
    <source>
        <dbReference type="EMBL" id="KUK94207.1"/>
    </source>
</evidence>
<reference evidence="2" key="1">
    <citation type="journal article" date="2015" name="MBio">
        <title>Genome-Resolved Metagenomic Analysis Reveals Roles for Candidate Phyla and Other Microbial Community Members in Biogeochemical Transformations in Oil Reservoirs.</title>
        <authorList>
            <person name="Hu P."/>
            <person name="Tom L."/>
            <person name="Singh A."/>
            <person name="Thomas B.C."/>
            <person name="Baker B.J."/>
            <person name="Piceno Y.M."/>
            <person name="Andersen G.L."/>
            <person name="Banfield J.F."/>
        </authorList>
    </citation>
    <scope>NUCLEOTIDE SEQUENCE [LARGE SCALE GENOMIC DNA]</scope>
</reference>
<keyword evidence="1" id="KW-0378">Hydrolase</keyword>